<feature type="compositionally biased region" description="Acidic residues" evidence="1">
    <location>
        <begin position="66"/>
        <end position="77"/>
    </location>
</feature>
<dbReference type="EMBL" id="FOPU01000076">
    <property type="protein sequence ID" value="SFI10773.1"/>
    <property type="molecule type" value="Genomic_DNA"/>
</dbReference>
<sequence>MTDYGYAIDPRPADLGGGWRLRLLENGEEVGGGVFPAGPSKIAQDAAYEDALAEASAWLATRPADEEPAFLDDEGPSDDLPTRITLPKS</sequence>
<accession>A0A1I3FHS8</accession>
<keyword evidence="3" id="KW-1185">Reference proteome</keyword>
<evidence type="ECO:0000313" key="2">
    <source>
        <dbReference type="EMBL" id="SFI10773.1"/>
    </source>
</evidence>
<protein>
    <submittedName>
        <fullName evidence="2">Uncharacterized protein</fullName>
    </submittedName>
</protein>
<dbReference type="RefSeq" id="WP_074971252.1">
    <property type="nucleotide sequence ID" value="NZ_CBCRYP010000093.1"/>
</dbReference>
<dbReference type="OrthoDB" id="8781844at2"/>
<dbReference type="Proteomes" id="UP000183635">
    <property type="component" value="Unassembled WGS sequence"/>
</dbReference>
<reference evidence="2 3" key="1">
    <citation type="submission" date="2016-10" db="EMBL/GenBank/DDBJ databases">
        <authorList>
            <person name="de Groot N.N."/>
        </authorList>
    </citation>
    <scope>NUCLEOTIDE SEQUENCE [LARGE SCALE GENOMIC DNA]</scope>
    <source>
        <strain evidence="2 3">DSM 8537</strain>
    </source>
</reference>
<name>A0A1I3FHS8_9RHOB</name>
<evidence type="ECO:0000256" key="1">
    <source>
        <dbReference type="SAM" id="MobiDB-lite"/>
    </source>
</evidence>
<organism evidence="2 3">
    <name type="scientific">Paracoccus aminovorans</name>
    <dbReference type="NCBI Taxonomy" id="34004"/>
    <lineage>
        <taxon>Bacteria</taxon>
        <taxon>Pseudomonadati</taxon>
        <taxon>Pseudomonadota</taxon>
        <taxon>Alphaproteobacteria</taxon>
        <taxon>Rhodobacterales</taxon>
        <taxon>Paracoccaceae</taxon>
        <taxon>Paracoccus</taxon>
    </lineage>
</organism>
<gene>
    <name evidence="2" type="ORF">SAMN04488021_1763</name>
</gene>
<dbReference type="AlphaFoldDB" id="A0A1I3FHS8"/>
<dbReference type="STRING" id="34004.SAMN04488021_1763"/>
<evidence type="ECO:0000313" key="3">
    <source>
        <dbReference type="Proteomes" id="UP000183635"/>
    </source>
</evidence>
<proteinExistence type="predicted"/>
<feature type="region of interest" description="Disordered" evidence="1">
    <location>
        <begin position="63"/>
        <end position="89"/>
    </location>
</feature>